<dbReference type="AlphaFoldDB" id="A0A0E9S355"/>
<reference evidence="1" key="1">
    <citation type="submission" date="2014-11" db="EMBL/GenBank/DDBJ databases">
        <authorList>
            <person name="Amaro Gonzalez C."/>
        </authorList>
    </citation>
    <scope>NUCLEOTIDE SEQUENCE</scope>
</reference>
<proteinExistence type="predicted"/>
<accession>A0A0E9S355</accession>
<evidence type="ECO:0000313" key="1">
    <source>
        <dbReference type="EMBL" id="JAH35824.1"/>
    </source>
</evidence>
<name>A0A0E9S355_ANGAN</name>
<reference evidence="1" key="2">
    <citation type="journal article" date="2015" name="Fish Shellfish Immunol.">
        <title>Early steps in the European eel (Anguilla anguilla)-Vibrio vulnificus interaction in the gills: Role of the RtxA13 toxin.</title>
        <authorList>
            <person name="Callol A."/>
            <person name="Pajuelo D."/>
            <person name="Ebbesson L."/>
            <person name="Teles M."/>
            <person name="MacKenzie S."/>
            <person name="Amaro C."/>
        </authorList>
    </citation>
    <scope>NUCLEOTIDE SEQUENCE</scope>
</reference>
<protein>
    <submittedName>
        <fullName evidence="1">Uncharacterized protein</fullName>
    </submittedName>
</protein>
<organism evidence="1">
    <name type="scientific">Anguilla anguilla</name>
    <name type="common">European freshwater eel</name>
    <name type="synonym">Muraena anguilla</name>
    <dbReference type="NCBI Taxonomy" id="7936"/>
    <lineage>
        <taxon>Eukaryota</taxon>
        <taxon>Metazoa</taxon>
        <taxon>Chordata</taxon>
        <taxon>Craniata</taxon>
        <taxon>Vertebrata</taxon>
        <taxon>Euteleostomi</taxon>
        <taxon>Actinopterygii</taxon>
        <taxon>Neopterygii</taxon>
        <taxon>Teleostei</taxon>
        <taxon>Anguilliformes</taxon>
        <taxon>Anguillidae</taxon>
        <taxon>Anguilla</taxon>
    </lineage>
</organism>
<dbReference type="EMBL" id="GBXM01072753">
    <property type="protein sequence ID" value="JAH35824.1"/>
    <property type="molecule type" value="Transcribed_RNA"/>
</dbReference>
<sequence>MNAVSSFSLFEINSGELPS</sequence>